<dbReference type="AlphaFoldDB" id="D3BTU8"/>
<evidence type="ECO:0000313" key="6">
    <source>
        <dbReference type="EMBL" id="EFA75134.1"/>
    </source>
</evidence>
<dbReference type="InParanoid" id="D3BTU8"/>
<dbReference type="FunCoup" id="D3BTU8">
    <property type="interactions" value="2"/>
</dbReference>
<dbReference type="STRING" id="670386.D3BTU8"/>
<sequence>MVVIIVCCYTEGSEDESLDANVAELKAECNNKVYEFCCEEDAFYCKEHSEMLHAYDVMKDHDRVPIDLYKCATKTLDETSGTPDDFKNDWNKNNILYVSPNTQKMEMGMKWLNTGIDEKDPFLLVSFVGPAGAGKSTLIRSFAEGQIPVSSNSQTTAASSDINCYNGTFDNENHCKYLLFDSEGKGADTINQMIINTQSSGLSSSNNSISYDYRRSFIDTCYPRLLYLFSDVFVYVFNQTAKQKENVISELLSYAAESAAASVNQLTKPHLIVAFNKSNDVPTYDNDEARELIFHDKDDGSAHSQNIKELKKYYQSLNVIFIPPGKTINPDSNEIQWVLGKFVQQTLKLKTLVYSLLQSAYKVKTNQNIVCERGKIMGYISKAINILNRDPHGPIDIYKMARSMEGVNSFLFEYFECIYNLNIKQGINRSVAFDQAFQVIITRVKDILYLYCQRNSLLHPTKGQHIPQSLIEMFEKAHSSIMKLLPCNSAHPLKPHIRCEVLQGAHGVISDHKSTQIETKKKKFLFLKLGEKVETVSYQWIGNGFEPSKHYQNLAEIANELLPEAGKQHPDENITIQNRLKLIENKSLPFTNRVCYGCLLDHPTQTRKCGHMFCITCSTQWSVHCPVCGTHSPWTNNDIPTLAGTRILSLEGIGGVTGVAQAFIITTIEHILFDIRIHKLVDLIIGSGSGGLVALGVTGDSGNATRMIAFYTALKEKLETYPLGTIAGIKNLTRILYRSIYKKISFQSILKQHLEYLESVGNNPRSDQSLLCQAATKGNSHVAVTSTTKSTGSKKLSLFTSYHLPGKYDNPSGTVFDACLSTSATDGFIEPHIINEVSYTDGSTSALAPAIIGYEEAQRLFNRSCDLIVAVTTGKWANPGNQHQEDCYKDGTNTVSTLNESSTKWAELKDKVVASNHPTVCRRIDPEYTDDYCYDEKHKIESIISDVRRYCEKHKSLLNDVATKLLASQFYLTVNPHQDSIKFTIQCRLSYELYENTVLVDKLRKLSTPFSITADGVGATDIVFDKVQFNGGFSQSLTINNLQRDKLSKIDIKLNIVFGDDQSEDKKHSISGFPMNFSQILNTVNKN</sequence>
<keyword evidence="3" id="KW-0443">Lipid metabolism</keyword>
<keyword evidence="4" id="KW-0863">Zinc-finger</keyword>
<evidence type="ECO:0000313" key="7">
    <source>
        <dbReference type="Proteomes" id="UP000001396"/>
    </source>
</evidence>
<dbReference type="SUPFAM" id="SSF52540">
    <property type="entry name" value="P-loop containing nucleoside triphosphate hydrolases"/>
    <property type="match status" value="1"/>
</dbReference>
<dbReference type="InterPro" id="IPR002641">
    <property type="entry name" value="PNPLA_dom"/>
</dbReference>
<keyword evidence="1" id="KW-0378">Hydrolase</keyword>
<dbReference type="SUPFAM" id="SSF57850">
    <property type="entry name" value="RING/U-box"/>
    <property type="match status" value="1"/>
</dbReference>
<dbReference type="InterPro" id="IPR013083">
    <property type="entry name" value="Znf_RING/FYVE/PHD"/>
</dbReference>
<dbReference type="Gene3D" id="3.40.50.300">
    <property type="entry name" value="P-loop containing nucleotide triphosphate hydrolases"/>
    <property type="match status" value="1"/>
</dbReference>
<dbReference type="OMA" id="DINCYNG"/>
<evidence type="ECO:0000256" key="3">
    <source>
        <dbReference type="ARBA" id="ARBA00023098"/>
    </source>
</evidence>
<evidence type="ECO:0000256" key="4">
    <source>
        <dbReference type="PROSITE-ProRule" id="PRU00175"/>
    </source>
</evidence>
<feature type="domain" description="RING-type" evidence="5">
    <location>
        <begin position="595"/>
        <end position="628"/>
    </location>
</feature>
<name>D3BTU8_HETP5</name>
<proteinExistence type="predicted"/>
<dbReference type="Gene3D" id="3.40.1090.10">
    <property type="entry name" value="Cytosolic phospholipase A2 catalytic domain"/>
    <property type="match status" value="1"/>
</dbReference>
<dbReference type="GO" id="GO:0019369">
    <property type="term" value="P:arachidonate metabolic process"/>
    <property type="evidence" value="ECO:0007669"/>
    <property type="project" value="TreeGrafter"/>
</dbReference>
<dbReference type="SUPFAM" id="SSF52151">
    <property type="entry name" value="FabD/lysophospholipase-like"/>
    <property type="match status" value="1"/>
</dbReference>
<keyword evidence="4" id="KW-0862">Zinc</keyword>
<dbReference type="EMBL" id="ADBJ01000056">
    <property type="protein sequence ID" value="EFA75134.1"/>
    <property type="molecule type" value="Genomic_DNA"/>
</dbReference>
<keyword evidence="7" id="KW-1185">Reference proteome</keyword>
<protein>
    <submittedName>
        <fullName evidence="6">Patatin family protein</fullName>
    </submittedName>
</protein>
<keyword evidence="4" id="KW-0479">Metal-binding</keyword>
<dbReference type="PANTHER" id="PTHR24185:SF1">
    <property type="entry name" value="CALCIUM-INDEPENDENT PHOSPHOLIPASE A2-GAMMA"/>
    <property type="match status" value="1"/>
</dbReference>
<dbReference type="Gene3D" id="3.30.40.10">
    <property type="entry name" value="Zinc/RING finger domain, C3HC4 (zinc finger)"/>
    <property type="match status" value="1"/>
</dbReference>
<dbReference type="RefSeq" id="XP_020427268.1">
    <property type="nucleotide sequence ID" value="XM_020581965.1"/>
</dbReference>
<dbReference type="CDD" id="cd00882">
    <property type="entry name" value="Ras_like_GTPase"/>
    <property type="match status" value="1"/>
</dbReference>
<evidence type="ECO:0000259" key="5">
    <source>
        <dbReference type="PROSITE" id="PS50089"/>
    </source>
</evidence>
<dbReference type="GO" id="GO:0016020">
    <property type="term" value="C:membrane"/>
    <property type="evidence" value="ECO:0007669"/>
    <property type="project" value="TreeGrafter"/>
</dbReference>
<keyword evidence="2" id="KW-0442">Lipid degradation</keyword>
<gene>
    <name evidence="6" type="ORF">PPL_11208</name>
</gene>
<dbReference type="InterPro" id="IPR001841">
    <property type="entry name" value="Znf_RING"/>
</dbReference>
<evidence type="ECO:0000256" key="2">
    <source>
        <dbReference type="ARBA" id="ARBA00022963"/>
    </source>
</evidence>
<evidence type="ECO:0000256" key="1">
    <source>
        <dbReference type="ARBA" id="ARBA00022801"/>
    </source>
</evidence>
<dbReference type="InterPro" id="IPR016035">
    <property type="entry name" value="Acyl_Trfase/lysoPLipase"/>
</dbReference>
<dbReference type="GO" id="GO:0047499">
    <property type="term" value="F:calcium-independent phospholipase A2 activity"/>
    <property type="evidence" value="ECO:0007669"/>
    <property type="project" value="TreeGrafter"/>
</dbReference>
<dbReference type="GeneID" id="31366676"/>
<dbReference type="GO" id="GO:0016042">
    <property type="term" value="P:lipid catabolic process"/>
    <property type="evidence" value="ECO:0007669"/>
    <property type="project" value="UniProtKB-KW"/>
</dbReference>
<organism evidence="6 7">
    <name type="scientific">Heterostelium pallidum (strain ATCC 26659 / Pp 5 / PN500)</name>
    <name type="common">Cellular slime mold</name>
    <name type="synonym">Polysphondylium pallidum</name>
    <dbReference type="NCBI Taxonomy" id="670386"/>
    <lineage>
        <taxon>Eukaryota</taxon>
        <taxon>Amoebozoa</taxon>
        <taxon>Evosea</taxon>
        <taxon>Eumycetozoa</taxon>
        <taxon>Dictyostelia</taxon>
        <taxon>Acytosteliales</taxon>
        <taxon>Acytosteliaceae</taxon>
        <taxon>Heterostelium</taxon>
    </lineage>
</organism>
<dbReference type="Pfam" id="PF01734">
    <property type="entry name" value="Patatin"/>
    <property type="match status" value="1"/>
</dbReference>
<dbReference type="InterPro" id="IPR027417">
    <property type="entry name" value="P-loop_NTPase"/>
</dbReference>
<dbReference type="PROSITE" id="PS50089">
    <property type="entry name" value="ZF_RING_2"/>
    <property type="match status" value="1"/>
</dbReference>
<dbReference type="PANTHER" id="PTHR24185">
    <property type="entry name" value="CALCIUM-INDEPENDENT PHOSPHOLIPASE A2-GAMMA"/>
    <property type="match status" value="1"/>
</dbReference>
<dbReference type="Proteomes" id="UP000001396">
    <property type="component" value="Unassembled WGS sequence"/>
</dbReference>
<comment type="caution">
    <text evidence="6">The sequence shown here is derived from an EMBL/GenBank/DDBJ whole genome shotgun (WGS) entry which is preliminary data.</text>
</comment>
<dbReference type="GO" id="GO:0008270">
    <property type="term" value="F:zinc ion binding"/>
    <property type="evidence" value="ECO:0007669"/>
    <property type="project" value="UniProtKB-KW"/>
</dbReference>
<reference evidence="6 7" key="1">
    <citation type="journal article" date="2011" name="Genome Res.">
        <title>Phylogeny-wide analysis of social amoeba genomes highlights ancient origins for complex intercellular communication.</title>
        <authorList>
            <person name="Heidel A.J."/>
            <person name="Lawal H.M."/>
            <person name="Felder M."/>
            <person name="Schilde C."/>
            <person name="Helps N.R."/>
            <person name="Tunggal B."/>
            <person name="Rivero F."/>
            <person name="John U."/>
            <person name="Schleicher M."/>
            <person name="Eichinger L."/>
            <person name="Platzer M."/>
            <person name="Noegel A.A."/>
            <person name="Schaap P."/>
            <person name="Gloeckner G."/>
        </authorList>
    </citation>
    <scope>NUCLEOTIDE SEQUENCE [LARGE SCALE GENOMIC DNA]</scope>
    <source>
        <strain evidence="7">ATCC 26659 / Pp 5 / PN500</strain>
    </source>
</reference>
<accession>D3BTU8</accession>